<keyword evidence="2" id="KW-1185">Reference proteome</keyword>
<dbReference type="RefSeq" id="WP_207366444.1">
    <property type="nucleotide sequence ID" value="NZ_JAFMYV010000011.1"/>
</dbReference>
<dbReference type="Proteomes" id="UP000664034">
    <property type="component" value="Unassembled WGS sequence"/>
</dbReference>
<comment type="caution">
    <text evidence="1">The sequence shown here is derived from an EMBL/GenBank/DDBJ whole genome shotgun (WGS) entry which is preliminary data.</text>
</comment>
<protein>
    <submittedName>
        <fullName evidence="1">Uncharacterized protein</fullName>
    </submittedName>
</protein>
<gene>
    <name evidence="1" type="ORF">J2I47_20350</name>
</gene>
<sequence length="66" mass="7682">MNDKKKTGPTPEEQQANIDHMIMAWKNRKKELEQHSQTQFSSPEYQAALAELDKRRIARGSRTVKV</sequence>
<proteinExistence type="predicted"/>
<dbReference type="EMBL" id="JAFMYV010000011">
    <property type="protein sequence ID" value="MBO0938915.1"/>
    <property type="molecule type" value="Genomic_DNA"/>
</dbReference>
<reference evidence="1" key="1">
    <citation type="submission" date="2021-03" db="EMBL/GenBank/DDBJ databases">
        <title>Fibrella sp. HMF5335 genome sequencing and assembly.</title>
        <authorList>
            <person name="Kang H."/>
            <person name="Kim H."/>
            <person name="Bae S."/>
            <person name="Joh K."/>
        </authorList>
    </citation>
    <scope>NUCLEOTIDE SEQUENCE</scope>
    <source>
        <strain evidence="1">HMF5335</strain>
    </source>
</reference>
<evidence type="ECO:0000313" key="2">
    <source>
        <dbReference type="Proteomes" id="UP000664034"/>
    </source>
</evidence>
<dbReference type="AlphaFoldDB" id="A0A939GK57"/>
<evidence type="ECO:0000313" key="1">
    <source>
        <dbReference type="EMBL" id="MBO0938915.1"/>
    </source>
</evidence>
<organism evidence="1 2">
    <name type="scientific">Fibrella rubiginis</name>
    <dbReference type="NCBI Taxonomy" id="2817060"/>
    <lineage>
        <taxon>Bacteria</taxon>
        <taxon>Pseudomonadati</taxon>
        <taxon>Bacteroidota</taxon>
        <taxon>Cytophagia</taxon>
        <taxon>Cytophagales</taxon>
        <taxon>Spirosomataceae</taxon>
        <taxon>Fibrella</taxon>
    </lineage>
</organism>
<accession>A0A939GK57</accession>
<name>A0A939GK57_9BACT</name>